<comment type="caution">
    <text evidence="1">The sequence shown here is derived from an EMBL/GenBank/DDBJ whole genome shotgun (WGS) entry which is preliminary data.</text>
</comment>
<dbReference type="Proteomes" id="UP001295740">
    <property type="component" value="Unassembled WGS sequence"/>
</dbReference>
<protein>
    <submittedName>
        <fullName evidence="1">Uu.00g076020.m01.CDS01</fullName>
    </submittedName>
</protein>
<reference evidence="1" key="1">
    <citation type="submission" date="2023-10" db="EMBL/GenBank/DDBJ databases">
        <authorList>
            <person name="Hackl T."/>
        </authorList>
    </citation>
    <scope>NUCLEOTIDE SEQUENCE</scope>
</reference>
<dbReference type="EMBL" id="CAUWAG010000018">
    <property type="protein sequence ID" value="CAJ2511977.1"/>
    <property type="molecule type" value="Genomic_DNA"/>
</dbReference>
<proteinExistence type="predicted"/>
<dbReference type="AlphaFoldDB" id="A0AAI8VVR2"/>
<organism evidence="1 2">
    <name type="scientific">Anthostomella pinea</name>
    <dbReference type="NCBI Taxonomy" id="933095"/>
    <lineage>
        <taxon>Eukaryota</taxon>
        <taxon>Fungi</taxon>
        <taxon>Dikarya</taxon>
        <taxon>Ascomycota</taxon>
        <taxon>Pezizomycotina</taxon>
        <taxon>Sordariomycetes</taxon>
        <taxon>Xylariomycetidae</taxon>
        <taxon>Xylariales</taxon>
        <taxon>Xylariaceae</taxon>
        <taxon>Anthostomella</taxon>
    </lineage>
</organism>
<gene>
    <name evidence="1" type="ORF">KHLLAP_LOCUS12445</name>
</gene>
<dbReference type="InterPro" id="IPR045564">
    <property type="entry name" value="DUF5910"/>
</dbReference>
<sequence length="266" mass="29025">MSRLRLPVSLITAVASSLIISAYAISTILQERKRKKPPAATAYSYTATAASSPAVQHKRKLITIGFRGCSEEEATAINAAGKPVYDATKTTGKKMLGSGIYLADRLENAFKEPGTHDWICVVKARRDCIQDTPKVWLAKMVRPWREGQGEADVRISHDDGLIDEYIRFMGDGAVDPARTLRLGIGHKGSVSPRLLVTPALVEEDGLGLWARCLKHDDLAGLADENFDPGFVTDYGGVPWDRPVFRAAPMEGLYEELVSLGLVSSLE</sequence>
<keyword evidence="2" id="KW-1185">Reference proteome</keyword>
<name>A0AAI8VVR2_9PEZI</name>
<dbReference type="Pfam" id="PF19287">
    <property type="entry name" value="DUF5910"/>
    <property type="match status" value="1"/>
</dbReference>
<evidence type="ECO:0000313" key="2">
    <source>
        <dbReference type="Proteomes" id="UP001295740"/>
    </source>
</evidence>
<evidence type="ECO:0000313" key="1">
    <source>
        <dbReference type="EMBL" id="CAJ2511977.1"/>
    </source>
</evidence>
<accession>A0AAI8VVR2</accession>